<evidence type="ECO:0000259" key="2">
    <source>
        <dbReference type="Pfam" id="PF26056"/>
    </source>
</evidence>
<organism evidence="3 4">
    <name type="scientific">Streptantibioticus parmotrematis</name>
    <dbReference type="NCBI Taxonomy" id="2873249"/>
    <lineage>
        <taxon>Bacteria</taxon>
        <taxon>Bacillati</taxon>
        <taxon>Actinomycetota</taxon>
        <taxon>Actinomycetes</taxon>
        <taxon>Kitasatosporales</taxon>
        <taxon>Streptomycetaceae</taxon>
        <taxon>Streptantibioticus</taxon>
    </lineage>
</organism>
<dbReference type="Proteomes" id="UP001198565">
    <property type="component" value="Unassembled WGS sequence"/>
</dbReference>
<reference evidence="3 4" key="1">
    <citation type="submission" date="2021-08" db="EMBL/GenBank/DDBJ databases">
        <title>Streptomyces sp. PTM05 isolated from lichen.</title>
        <authorList>
            <person name="Somphong A."/>
            <person name="Phongsopitanun W."/>
            <person name="Tanasupawat S."/>
        </authorList>
    </citation>
    <scope>NUCLEOTIDE SEQUENCE [LARGE SCALE GENOMIC DNA]</scope>
    <source>
        <strain evidence="3 4">Ptm05</strain>
    </source>
</reference>
<feature type="compositionally biased region" description="Basic and acidic residues" evidence="1">
    <location>
        <begin position="1"/>
        <end position="10"/>
    </location>
</feature>
<dbReference type="EMBL" id="JAINVZ010000037">
    <property type="protein sequence ID" value="MBY8889183.1"/>
    <property type="molecule type" value="Genomic_DNA"/>
</dbReference>
<feature type="region of interest" description="Disordered" evidence="1">
    <location>
        <begin position="1"/>
        <end position="42"/>
    </location>
</feature>
<feature type="compositionally biased region" description="Low complexity" evidence="1">
    <location>
        <begin position="13"/>
        <end position="22"/>
    </location>
</feature>
<evidence type="ECO:0000256" key="1">
    <source>
        <dbReference type="SAM" id="MobiDB-lite"/>
    </source>
</evidence>
<evidence type="ECO:0000313" key="4">
    <source>
        <dbReference type="Proteomes" id="UP001198565"/>
    </source>
</evidence>
<protein>
    <recommendedName>
        <fullName evidence="2">DUF8017 domain-containing protein</fullName>
    </recommendedName>
</protein>
<gene>
    <name evidence="3" type="ORF">K7472_30700</name>
</gene>
<evidence type="ECO:0000313" key="3">
    <source>
        <dbReference type="EMBL" id="MBY8889183.1"/>
    </source>
</evidence>
<dbReference type="InterPro" id="IPR058330">
    <property type="entry name" value="DUF8017"/>
</dbReference>
<feature type="domain" description="DUF8017" evidence="2">
    <location>
        <begin position="40"/>
        <end position="235"/>
    </location>
</feature>
<dbReference type="Pfam" id="PF26056">
    <property type="entry name" value="DUF8017"/>
    <property type="match status" value="1"/>
</dbReference>
<comment type="caution">
    <text evidence="3">The sequence shown here is derived from an EMBL/GenBank/DDBJ whole genome shotgun (WGS) entry which is preliminary data.</text>
</comment>
<name>A0ABS7R152_9ACTN</name>
<proteinExistence type="predicted"/>
<keyword evidence="4" id="KW-1185">Reference proteome</keyword>
<accession>A0ABS7R152</accession>
<sequence>MKGDGKKSDQAHNGPGTSASAPAPAPPASGGPNSTAGPLKPMITGWQTQTRADHHFAYDVPPTSQQWHVYDPGIEIAYTDDQGKPIVAMSGTADYHEGGCASHPNANTIGQAGKGQLATIGTQGSGGGSLQENAYNVAGNWVFAAYGGADHKPRISVTKAVPWDHNGIKGWTSTATATDIYRPSSCVPPRAIAKSIAQQLPDGTVHEWVIYADQDVPNALTEAQIDKIMSTVRPYSGS</sequence>